<keyword evidence="2" id="KW-0812">Transmembrane</keyword>
<keyword evidence="2" id="KW-0472">Membrane</keyword>
<organism evidence="3 4">
    <name type="scientific">Ridgeia piscesae</name>
    <name type="common">Tubeworm</name>
    <dbReference type="NCBI Taxonomy" id="27915"/>
    <lineage>
        <taxon>Eukaryota</taxon>
        <taxon>Metazoa</taxon>
        <taxon>Spiralia</taxon>
        <taxon>Lophotrochozoa</taxon>
        <taxon>Annelida</taxon>
        <taxon>Polychaeta</taxon>
        <taxon>Sedentaria</taxon>
        <taxon>Canalipalpata</taxon>
        <taxon>Sabellida</taxon>
        <taxon>Siboglinidae</taxon>
        <taxon>Ridgeia</taxon>
    </lineage>
</organism>
<dbReference type="Proteomes" id="UP001209878">
    <property type="component" value="Unassembled WGS sequence"/>
</dbReference>
<reference evidence="3" key="1">
    <citation type="journal article" date="2023" name="Mol. Biol. Evol.">
        <title>Third-Generation Sequencing Reveals the Adaptive Role of the Epigenome in Three Deep-Sea Polychaetes.</title>
        <authorList>
            <person name="Perez M."/>
            <person name="Aroh O."/>
            <person name="Sun Y."/>
            <person name="Lan Y."/>
            <person name="Juniper S.K."/>
            <person name="Young C.R."/>
            <person name="Angers B."/>
            <person name="Qian P.Y."/>
        </authorList>
    </citation>
    <scope>NUCLEOTIDE SEQUENCE</scope>
    <source>
        <strain evidence="3">R07B-5</strain>
    </source>
</reference>
<dbReference type="AlphaFoldDB" id="A0AAD9K2V1"/>
<evidence type="ECO:0000256" key="2">
    <source>
        <dbReference type="SAM" id="Phobius"/>
    </source>
</evidence>
<feature type="compositionally biased region" description="Basic residues" evidence="1">
    <location>
        <begin position="64"/>
        <end position="74"/>
    </location>
</feature>
<feature type="region of interest" description="Disordered" evidence="1">
    <location>
        <begin position="49"/>
        <end position="79"/>
    </location>
</feature>
<name>A0AAD9K2V1_RIDPI</name>
<feature type="transmembrane region" description="Helical" evidence="2">
    <location>
        <begin position="27"/>
        <end position="47"/>
    </location>
</feature>
<sequence length="96" mass="10930">MSNPSCEQTEAVTATAQPLVYLLPNVVFVPTLKLVFLFEAVVAITPARSTTTTRLRSAAQRSPASHRRRSRRRSLGWSSNSRPYRRRFLLRRRGSD</sequence>
<dbReference type="EMBL" id="JAODUO010001441">
    <property type="protein sequence ID" value="KAK2163891.1"/>
    <property type="molecule type" value="Genomic_DNA"/>
</dbReference>
<keyword evidence="4" id="KW-1185">Reference proteome</keyword>
<evidence type="ECO:0000256" key="1">
    <source>
        <dbReference type="SAM" id="MobiDB-lite"/>
    </source>
</evidence>
<proteinExistence type="predicted"/>
<accession>A0AAD9K2V1</accession>
<feature type="compositionally biased region" description="Low complexity" evidence="1">
    <location>
        <begin position="49"/>
        <end position="63"/>
    </location>
</feature>
<comment type="caution">
    <text evidence="3">The sequence shown here is derived from an EMBL/GenBank/DDBJ whole genome shotgun (WGS) entry which is preliminary data.</text>
</comment>
<keyword evidence="2" id="KW-1133">Transmembrane helix</keyword>
<evidence type="ECO:0000313" key="3">
    <source>
        <dbReference type="EMBL" id="KAK2163891.1"/>
    </source>
</evidence>
<protein>
    <submittedName>
        <fullName evidence="3">Uncharacterized protein</fullName>
    </submittedName>
</protein>
<evidence type="ECO:0000313" key="4">
    <source>
        <dbReference type="Proteomes" id="UP001209878"/>
    </source>
</evidence>
<gene>
    <name evidence="3" type="ORF">NP493_1442g00068</name>
</gene>